<dbReference type="InterPro" id="IPR030378">
    <property type="entry name" value="G_CP_dom"/>
</dbReference>
<reference evidence="10" key="1">
    <citation type="submission" date="2017-02" db="UniProtKB">
        <authorList>
            <consortium name="WormBaseParasite"/>
        </authorList>
    </citation>
    <scope>IDENTIFICATION</scope>
</reference>
<dbReference type="CDD" id="cd04178">
    <property type="entry name" value="Nucleostemin_like"/>
    <property type="match status" value="1"/>
</dbReference>
<dbReference type="InterPro" id="IPR027417">
    <property type="entry name" value="P-loop_NTPase"/>
</dbReference>
<sequence length="587" mass="66430">MAKYCLKKPSKRMTCAKRYKIEKKVREHNRKIKKLNKLNEKKHKAPKPVSVPNKCPFKEEMLMEAEKARDKIKEEKLQKKLALKKKRAERLSEKRKLENVGSHEKFMAEAQKKDEEFERLATAGTSEEYKSEENNDRTVKAFVSEVRKTIEAADIIVEVLDARDPLGSRCRKVEQSVLDSGKRLILLLNKIDLVSKENVQKWLKYLRGQMPTIAFKASTQEQALRIGRFSTSNLHDISSKCIGADLLMKLFGNYCRNKDIKTSIRVGVVGFPNVGKSSVINSMKRKRSCNVGAQPGITKQLQEVELDKHIRLIDSPGVVLATAGEMDPVEMALKNALRVEALTDSVAPVMAIIRRWSKDALMLHYNIPDFNTCEEFLALLARKIGRLKKGGRPDINAAAKKVLNDWNVGKLRYYTEPPETEGTVSNADAALCSAEVLAEYSKEFNLEDLDADEKIVIEGLPEVFSSETGVLYNPNESLSEQNCAEEMETDDNADGRVVFVPQAKENKKGETEKVKSLFPKTLNIDGNSQLNKAIRMAVKRQKKKGKKLGVEKDREIDRADGYCYFAGRLRFQRAEIGQKSNFSEQIA</sequence>
<dbReference type="Gene3D" id="1.10.1580.10">
    <property type="match status" value="1"/>
</dbReference>
<dbReference type="PROSITE" id="PS51721">
    <property type="entry name" value="G_CP"/>
    <property type="match status" value="1"/>
</dbReference>
<dbReference type="Gene3D" id="3.40.50.300">
    <property type="entry name" value="P-loop containing nucleotide triphosphate hydrolases"/>
    <property type="match status" value="1"/>
</dbReference>
<comment type="subcellular location">
    <subcellularLocation>
        <location evidence="1">Nucleus</location>
    </subcellularLocation>
</comment>
<dbReference type="FunFam" id="1.10.1580.10:FF:000002">
    <property type="entry name" value="Guanine nucleotide-binding protein-like 3 (nucleolar)-like"/>
    <property type="match status" value="1"/>
</dbReference>
<name>A0A0N5AHZ2_9BILA</name>
<dbReference type="PANTHER" id="PTHR11089:SF30">
    <property type="entry name" value="GUANINE NUCLEOTIDE-BINDING PROTEIN-LIKE 3 HOMOLOG"/>
    <property type="match status" value="1"/>
</dbReference>
<protein>
    <recommendedName>
        <fullName evidence="6">Guanine nucleotide-binding protein-like 3 homolog</fullName>
    </recommendedName>
</protein>
<dbReference type="GO" id="GO:0005730">
    <property type="term" value="C:nucleolus"/>
    <property type="evidence" value="ECO:0007669"/>
    <property type="project" value="TreeGrafter"/>
</dbReference>
<dbReference type="InterPro" id="IPR006073">
    <property type="entry name" value="GTP-bd"/>
</dbReference>
<dbReference type="InterPro" id="IPR023179">
    <property type="entry name" value="GTP-bd_ortho_bundle_sf"/>
</dbReference>
<dbReference type="GO" id="GO:0005525">
    <property type="term" value="F:GTP binding"/>
    <property type="evidence" value="ECO:0007669"/>
    <property type="project" value="UniProtKB-KW"/>
</dbReference>
<evidence type="ECO:0000256" key="3">
    <source>
        <dbReference type="ARBA" id="ARBA00023054"/>
    </source>
</evidence>
<keyword evidence="9" id="KW-1185">Reference proteome</keyword>
<dbReference type="PRINTS" id="PR00326">
    <property type="entry name" value="GTP1OBG"/>
</dbReference>
<dbReference type="SUPFAM" id="SSF52540">
    <property type="entry name" value="P-loop containing nucleoside triphosphate hydrolases"/>
    <property type="match status" value="1"/>
</dbReference>
<evidence type="ECO:0000256" key="4">
    <source>
        <dbReference type="ARBA" id="ARBA00023134"/>
    </source>
</evidence>
<keyword evidence="3" id="KW-0175">Coiled coil</keyword>
<dbReference type="WBParaSite" id="SMUV_0000401301-mRNA-1">
    <property type="protein sequence ID" value="SMUV_0000401301-mRNA-1"/>
    <property type="gene ID" value="SMUV_0000401301"/>
</dbReference>
<feature type="domain" description="CP-type G" evidence="8">
    <location>
        <begin position="143"/>
        <end position="321"/>
    </location>
</feature>
<proteinExistence type="predicted"/>
<dbReference type="PANTHER" id="PTHR11089">
    <property type="entry name" value="GTP-BINDING PROTEIN-RELATED"/>
    <property type="match status" value="1"/>
</dbReference>
<organism evidence="9 10">
    <name type="scientific">Syphacia muris</name>
    <dbReference type="NCBI Taxonomy" id="451379"/>
    <lineage>
        <taxon>Eukaryota</taxon>
        <taxon>Metazoa</taxon>
        <taxon>Ecdysozoa</taxon>
        <taxon>Nematoda</taxon>
        <taxon>Chromadorea</taxon>
        <taxon>Rhabditida</taxon>
        <taxon>Spirurina</taxon>
        <taxon>Oxyuridomorpha</taxon>
        <taxon>Oxyuroidea</taxon>
        <taxon>Oxyuridae</taxon>
        <taxon>Syphacia</taxon>
    </lineage>
</organism>
<evidence type="ECO:0000256" key="2">
    <source>
        <dbReference type="ARBA" id="ARBA00022741"/>
    </source>
</evidence>
<feature type="region of interest" description="Disordered" evidence="7">
    <location>
        <begin position="34"/>
        <end position="55"/>
    </location>
</feature>
<keyword evidence="4" id="KW-0342">GTP-binding</keyword>
<evidence type="ECO:0000256" key="5">
    <source>
        <dbReference type="ARBA" id="ARBA00023242"/>
    </source>
</evidence>
<dbReference type="Proteomes" id="UP000046393">
    <property type="component" value="Unplaced"/>
</dbReference>
<evidence type="ECO:0000313" key="10">
    <source>
        <dbReference type="WBParaSite" id="SMUV_0000401301-mRNA-1"/>
    </source>
</evidence>
<evidence type="ECO:0000256" key="6">
    <source>
        <dbReference type="ARBA" id="ARBA00069022"/>
    </source>
</evidence>
<dbReference type="Pfam" id="PF01926">
    <property type="entry name" value="MMR_HSR1"/>
    <property type="match status" value="1"/>
</dbReference>
<evidence type="ECO:0000256" key="7">
    <source>
        <dbReference type="SAM" id="MobiDB-lite"/>
    </source>
</evidence>
<evidence type="ECO:0000256" key="1">
    <source>
        <dbReference type="ARBA" id="ARBA00004123"/>
    </source>
</evidence>
<keyword evidence="2" id="KW-0547">Nucleotide-binding</keyword>
<dbReference type="InterPro" id="IPR050755">
    <property type="entry name" value="TRAFAC_YlqF/YawG_RiboMat"/>
</dbReference>
<dbReference type="AlphaFoldDB" id="A0A0N5AHZ2"/>
<dbReference type="STRING" id="451379.A0A0N5AHZ2"/>
<feature type="compositionally biased region" description="Basic residues" evidence="7">
    <location>
        <begin position="34"/>
        <end position="46"/>
    </location>
</feature>
<evidence type="ECO:0000259" key="8">
    <source>
        <dbReference type="PROSITE" id="PS51721"/>
    </source>
</evidence>
<dbReference type="Pfam" id="PF08701">
    <property type="entry name" value="GN3L_Grn1"/>
    <property type="match status" value="1"/>
</dbReference>
<evidence type="ECO:0000313" key="9">
    <source>
        <dbReference type="Proteomes" id="UP000046393"/>
    </source>
</evidence>
<keyword evidence="5" id="KW-0539">Nucleus</keyword>
<dbReference type="FunFam" id="3.40.50.300:FF:000493">
    <property type="entry name" value="Guanine nucleotide-binding protein-like 3-like protein"/>
    <property type="match status" value="1"/>
</dbReference>
<dbReference type="InterPro" id="IPR014813">
    <property type="entry name" value="Gnl3_N_dom"/>
</dbReference>
<accession>A0A0N5AHZ2</accession>